<feature type="region of interest" description="Disordered" evidence="1">
    <location>
        <begin position="17"/>
        <end position="38"/>
    </location>
</feature>
<evidence type="ECO:0000256" key="1">
    <source>
        <dbReference type="SAM" id="MobiDB-lite"/>
    </source>
</evidence>
<comment type="caution">
    <text evidence="2">The sequence shown here is derived from an EMBL/GenBank/DDBJ whole genome shotgun (WGS) entry which is preliminary data.</text>
</comment>
<protein>
    <submittedName>
        <fullName evidence="2">Uncharacterized protein</fullName>
    </submittedName>
</protein>
<organism evidence="2">
    <name type="scientific">marine sediment metagenome</name>
    <dbReference type="NCBI Taxonomy" id="412755"/>
    <lineage>
        <taxon>unclassified sequences</taxon>
        <taxon>metagenomes</taxon>
        <taxon>ecological metagenomes</taxon>
    </lineage>
</organism>
<dbReference type="AlphaFoldDB" id="X1E9K4"/>
<accession>X1E9K4</accession>
<reference evidence="2" key="1">
    <citation type="journal article" date="2014" name="Front. Microbiol.">
        <title>High frequency of phylogenetically diverse reductive dehalogenase-homologous genes in deep subseafloor sedimentary metagenomes.</title>
        <authorList>
            <person name="Kawai M."/>
            <person name="Futagami T."/>
            <person name="Toyoda A."/>
            <person name="Takaki Y."/>
            <person name="Nishi S."/>
            <person name="Hori S."/>
            <person name="Arai W."/>
            <person name="Tsubouchi T."/>
            <person name="Morono Y."/>
            <person name="Uchiyama I."/>
            <person name="Ito T."/>
            <person name="Fujiyama A."/>
            <person name="Inagaki F."/>
            <person name="Takami H."/>
        </authorList>
    </citation>
    <scope>NUCLEOTIDE SEQUENCE</scope>
    <source>
        <strain evidence="2">Expedition CK06-06</strain>
    </source>
</reference>
<dbReference type="EMBL" id="BART01038280">
    <property type="protein sequence ID" value="GAH05343.1"/>
    <property type="molecule type" value="Genomic_DNA"/>
</dbReference>
<gene>
    <name evidence="2" type="ORF">S01H4_63583</name>
</gene>
<name>X1E9K4_9ZZZZ</name>
<sequence>NTAIYVKASIEKTKAWMPPMNKPKNALTPGIVKTPKGMPKTLKSRIKIAGTTEMIIPPAKILPKRRNE</sequence>
<feature type="non-terminal residue" evidence="2">
    <location>
        <position position="1"/>
    </location>
</feature>
<proteinExistence type="predicted"/>
<evidence type="ECO:0000313" key="2">
    <source>
        <dbReference type="EMBL" id="GAH05343.1"/>
    </source>
</evidence>